<evidence type="ECO:0000259" key="6">
    <source>
        <dbReference type="PROSITE" id="PS50949"/>
    </source>
</evidence>
<keyword evidence="7" id="KW-0808">Transferase</keyword>
<dbReference type="InterPro" id="IPR051446">
    <property type="entry name" value="HTH_trans_reg/aminotransferase"/>
</dbReference>
<keyword evidence="7" id="KW-0032">Aminotransferase</keyword>
<evidence type="ECO:0000256" key="1">
    <source>
        <dbReference type="ARBA" id="ARBA00005384"/>
    </source>
</evidence>
<dbReference type="RefSeq" id="WP_317975510.1">
    <property type="nucleotide sequence ID" value="NZ_BTFW01000001.1"/>
</dbReference>
<feature type="domain" description="HTH gntR-type" evidence="6">
    <location>
        <begin position="18"/>
        <end position="86"/>
    </location>
</feature>
<dbReference type="PANTHER" id="PTHR46577:SF1">
    <property type="entry name" value="HTH-TYPE TRANSCRIPTIONAL REGULATORY PROTEIN GABR"/>
    <property type="match status" value="1"/>
</dbReference>
<sequence>MEPLTLLQFTRPDPGRTETLVSQIYADLRTGMTSGAIPVGTRLPSSRRAAAILGVSRNTVNTAYDLLRAEGLVEIALQRRPVVTGGSAMPVVDMRAAPLAPTPPRVASNWTCDHREPCFIDRNGAMAPGRPDPALFPHEAWARTLRRASRHRLAAGDFAPPSSPPSPSLPALREELARGLARDRGMTVDPSQIIITGGTQASLALVALVLARPGDRVLMEDPGYMGARAAMLGAGLVPEPMPLDEEGARVPPAGDRARLVYLTPSNQYPLGHRLSLARRLAFIDHARRTGAIILEDDYDSEFHWRGREIAAMHALGSGREVIYLGTTSKALAPTLHLAWMVVPTELVKPFTQAQRNLGMMANLQIQAAYGDWLASGEYRAHLRRISRCYARRGAMLAERLREAFGKRVSLHGPDGGLQLALVFRAGQDEDAALQALHAAGFSPSRLSALCLQAGMTGLVIGFADATEQKITRFCDTLAASFAGAETP</sequence>
<reference evidence="7 8" key="1">
    <citation type="submission" date="2023-06" db="EMBL/GenBank/DDBJ databases">
        <title>Draft genome sequence of Novosphingobium sp. strain IK01.</title>
        <authorList>
            <person name="Hatamoto M."/>
            <person name="Ikarashi T."/>
            <person name="Yamaguchi T."/>
        </authorList>
    </citation>
    <scope>NUCLEOTIDE SEQUENCE [LARGE SCALE GENOMIC DNA]</scope>
    <source>
        <strain evidence="7 8">IK01</strain>
    </source>
</reference>
<keyword evidence="5" id="KW-0804">Transcription</keyword>
<keyword evidence="4" id="KW-0238">DNA-binding</keyword>
<dbReference type="SUPFAM" id="SSF53383">
    <property type="entry name" value="PLP-dependent transferases"/>
    <property type="match status" value="1"/>
</dbReference>
<dbReference type="EMBL" id="BTFW01000001">
    <property type="protein sequence ID" value="GMM61865.1"/>
    <property type="molecule type" value="Genomic_DNA"/>
</dbReference>
<protein>
    <submittedName>
        <fullName evidence="7">PLP-dependent aminotransferase family protein</fullName>
    </submittedName>
</protein>
<dbReference type="Gene3D" id="3.40.640.10">
    <property type="entry name" value="Type I PLP-dependent aspartate aminotransferase-like (Major domain)"/>
    <property type="match status" value="1"/>
</dbReference>
<dbReference type="Pfam" id="PF00155">
    <property type="entry name" value="Aminotran_1_2"/>
    <property type="match status" value="1"/>
</dbReference>
<proteinExistence type="inferred from homology"/>
<dbReference type="SUPFAM" id="SSF46785">
    <property type="entry name" value="Winged helix' DNA-binding domain"/>
    <property type="match status" value="1"/>
</dbReference>
<dbReference type="InterPro" id="IPR000524">
    <property type="entry name" value="Tscrpt_reg_HTH_GntR"/>
</dbReference>
<dbReference type="PRINTS" id="PR00035">
    <property type="entry name" value="HTHGNTR"/>
</dbReference>
<name>A0ABQ6PAE9_9SPHN</name>
<evidence type="ECO:0000256" key="3">
    <source>
        <dbReference type="ARBA" id="ARBA00023015"/>
    </source>
</evidence>
<dbReference type="PANTHER" id="PTHR46577">
    <property type="entry name" value="HTH-TYPE TRANSCRIPTIONAL REGULATORY PROTEIN GABR"/>
    <property type="match status" value="1"/>
</dbReference>
<dbReference type="Gene3D" id="1.10.10.10">
    <property type="entry name" value="Winged helix-like DNA-binding domain superfamily/Winged helix DNA-binding domain"/>
    <property type="match status" value="1"/>
</dbReference>
<dbReference type="InterPro" id="IPR036388">
    <property type="entry name" value="WH-like_DNA-bd_sf"/>
</dbReference>
<evidence type="ECO:0000256" key="2">
    <source>
        <dbReference type="ARBA" id="ARBA00022898"/>
    </source>
</evidence>
<dbReference type="InterPro" id="IPR015421">
    <property type="entry name" value="PyrdxlP-dep_Trfase_major"/>
</dbReference>
<dbReference type="CDD" id="cd07377">
    <property type="entry name" value="WHTH_GntR"/>
    <property type="match status" value="1"/>
</dbReference>
<keyword evidence="3" id="KW-0805">Transcription regulation</keyword>
<dbReference type="PROSITE" id="PS50949">
    <property type="entry name" value="HTH_GNTR"/>
    <property type="match status" value="1"/>
</dbReference>
<dbReference type="InterPro" id="IPR004839">
    <property type="entry name" value="Aminotransferase_I/II_large"/>
</dbReference>
<keyword evidence="2" id="KW-0663">Pyridoxal phosphate</keyword>
<evidence type="ECO:0000313" key="7">
    <source>
        <dbReference type="EMBL" id="GMM61865.1"/>
    </source>
</evidence>
<comment type="caution">
    <text evidence="7">The sequence shown here is derived from an EMBL/GenBank/DDBJ whole genome shotgun (WGS) entry which is preliminary data.</text>
</comment>
<dbReference type="GO" id="GO:0008483">
    <property type="term" value="F:transaminase activity"/>
    <property type="evidence" value="ECO:0007669"/>
    <property type="project" value="UniProtKB-KW"/>
</dbReference>
<evidence type="ECO:0000313" key="8">
    <source>
        <dbReference type="Proteomes" id="UP001187221"/>
    </source>
</evidence>
<accession>A0ABQ6PAE9</accession>
<organism evidence="7 8">
    <name type="scientific">Novosphingobium pituita</name>
    <dbReference type="NCBI Taxonomy" id="3056842"/>
    <lineage>
        <taxon>Bacteria</taxon>
        <taxon>Pseudomonadati</taxon>
        <taxon>Pseudomonadota</taxon>
        <taxon>Alphaproteobacteria</taxon>
        <taxon>Sphingomonadales</taxon>
        <taxon>Sphingomonadaceae</taxon>
        <taxon>Novosphingobium</taxon>
    </lineage>
</organism>
<dbReference type="Proteomes" id="UP001187221">
    <property type="component" value="Unassembled WGS sequence"/>
</dbReference>
<evidence type="ECO:0000256" key="4">
    <source>
        <dbReference type="ARBA" id="ARBA00023125"/>
    </source>
</evidence>
<comment type="similarity">
    <text evidence="1">In the C-terminal section; belongs to the class-I pyridoxal-phosphate-dependent aminotransferase family.</text>
</comment>
<keyword evidence="8" id="KW-1185">Reference proteome</keyword>
<dbReference type="InterPro" id="IPR015424">
    <property type="entry name" value="PyrdxlP-dep_Trfase"/>
</dbReference>
<dbReference type="SMART" id="SM00345">
    <property type="entry name" value="HTH_GNTR"/>
    <property type="match status" value="1"/>
</dbReference>
<dbReference type="Pfam" id="PF00392">
    <property type="entry name" value="GntR"/>
    <property type="match status" value="1"/>
</dbReference>
<evidence type="ECO:0000256" key="5">
    <source>
        <dbReference type="ARBA" id="ARBA00023163"/>
    </source>
</evidence>
<dbReference type="CDD" id="cd00609">
    <property type="entry name" value="AAT_like"/>
    <property type="match status" value="1"/>
</dbReference>
<dbReference type="InterPro" id="IPR036390">
    <property type="entry name" value="WH_DNA-bd_sf"/>
</dbReference>
<gene>
    <name evidence="7" type="ORF">NUTIK01_26420</name>
</gene>